<evidence type="ECO:0000256" key="4">
    <source>
        <dbReference type="ARBA" id="ARBA00022967"/>
    </source>
</evidence>
<evidence type="ECO:0000313" key="12">
    <source>
        <dbReference type="Proteomes" id="UP000070612"/>
    </source>
</evidence>
<dbReference type="InterPro" id="IPR001757">
    <property type="entry name" value="P_typ_ATPase"/>
</dbReference>
<name>A0A132PMM3_9MYCO</name>
<dbReference type="Pfam" id="PF00689">
    <property type="entry name" value="Cation_ATPase_C"/>
    <property type="match status" value="1"/>
</dbReference>
<dbReference type="NCBIfam" id="TIGR01494">
    <property type="entry name" value="ATPase_P-type"/>
    <property type="match status" value="2"/>
</dbReference>
<evidence type="ECO:0000256" key="8">
    <source>
        <dbReference type="SAM" id="MobiDB-lite"/>
    </source>
</evidence>
<comment type="subcellular location">
    <subcellularLocation>
        <location evidence="1">Cell membrane</location>
        <topology evidence="1">Multi-pass membrane protein</topology>
    </subcellularLocation>
</comment>
<dbReference type="Pfam" id="PF00122">
    <property type="entry name" value="E1-E2_ATPase"/>
    <property type="match status" value="1"/>
</dbReference>
<dbReference type="GO" id="GO:0016887">
    <property type="term" value="F:ATP hydrolysis activity"/>
    <property type="evidence" value="ECO:0007669"/>
    <property type="project" value="InterPro"/>
</dbReference>
<feature type="domain" description="Cation-transporting P-type ATPase C-terminal" evidence="10">
    <location>
        <begin position="1247"/>
        <end position="1395"/>
    </location>
</feature>
<evidence type="ECO:0000259" key="9">
    <source>
        <dbReference type="Pfam" id="PF00122"/>
    </source>
</evidence>
<dbReference type="Pfam" id="PF00702">
    <property type="entry name" value="Hydrolase"/>
    <property type="match status" value="1"/>
</dbReference>
<dbReference type="InterPro" id="IPR023298">
    <property type="entry name" value="ATPase_P-typ_TM_dom_sf"/>
</dbReference>
<dbReference type="InterPro" id="IPR006068">
    <property type="entry name" value="ATPase_P-typ_cation-transptr_C"/>
</dbReference>
<dbReference type="STRING" id="59750.AWC31_09275"/>
<dbReference type="PATRIC" id="fig|59750.3.peg.6929"/>
<dbReference type="InterPro" id="IPR036412">
    <property type="entry name" value="HAD-like_sf"/>
</dbReference>
<dbReference type="SUPFAM" id="SSF81653">
    <property type="entry name" value="Calcium ATPase, transduction domain A"/>
    <property type="match status" value="1"/>
</dbReference>
<feature type="region of interest" description="Disordered" evidence="8">
    <location>
        <begin position="1411"/>
        <end position="1455"/>
    </location>
</feature>
<dbReference type="PRINTS" id="PR00120">
    <property type="entry name" value="HATPASE"/>
</dbReference>
<evidence type="ECO:0000313" key="11">
    <source>
        <dbReference type="EMBL" id="KWX23586.1"/>
    </source>
</evidence>
<dbReference type="GO" id="GO:0005886">
    <property type="term" value="C:plasma membrane"/>
    <property type="evidence" value="ECO:0007669"/>
    <property type="project" value="UniProtKB-SubCell"/>
</dbReference>
<evidence type="ECO:0000256" key="5">
    <source>
        <dbReference type="ARBA" id="ARBA00022989"/>
    </source>
</evidence>
<evidence type="ECO:0000256" key="1">
    <source>
        <dbReference type="ARBA" id="ARBA00004651"/>
    </source>
</evidence>
<dbReference type="PANTHER" id="PTHR42861">
    <property type="entry name" value="CALCIUM-TRANSPORTING ATPASE"/>
    <property type="match status" value="1"/>
</dbReference>
<dbReference type="SFLD" id="SFLDG00002">
    <property type="entry name" value="C1.7:_P-type_atpase_like"/>
    <property type="match status" value="1"/>
</dbReference>
<organism evidence="11 12">
    <name type="scientific">Mycolicibacterium wolinskyi</name>
    <dbReference type="NCBI Taxonomy" id="59750"/>
    <lineage>
        <taxon>Bacteria</taxon>
        <taxon>Bacillati</taxon>
        <taxon>Actinomycetota</taxon>
        <taxon>Actinomycetes</taxon>
        <taxon>Mycobacteriales</taxon>
        <taxon>Mycobacteriaceae</taxon>
        <taxon>Mycolicibacterium</taxon>
    </lineage>
</organism>
<protein>
    <submittedName>
        <fullName evidence="11">Haloacid dehalogenase</fullName>
    </submittedName>
</protein>
<dbReference type="SFLD" id="SFLDS00003">
    <property type="entry name" value="Haloacid_Dehalogenase"/>
    <property type="match status" value="1"/>
</dbReference>
<dbReference type="PRINTS" id="PR00119">
    <property type="entry name" value="CATATPASE"/>
</dbReference>
<evidence type="ECO:0000259" key="10">
    <source>
        <dbReference type="Pfam" id="PF00689"/>
    </source>
</evidence>
<keyword evidence="12" id="KW-1185">Reference proteome</keyword>
<accession>A0A132PMM3</accession>
<keyword evidence="5" id="KW-1133">Transmembrane helix</keyword>
<dbReference type="InterPro" id="IPR023299">
    <property type="entry name" value="ATPase_P-typ_cyto_dom_N"/>
</dbReference>
<sequence>MRLASGSVGLATRLTSLETLQSARTAATEFVGGRPGRRYWRGDERCWIEVRGLQSEHGSEIGAAVARAVRAQPGIRSAKLNYPLSRIVVEFDDSSETPDVRQLSEIVAAAETCGSDEHAASAAELPGDGIALAGKVIAAAANGAGVCVATAGRALMLPRLPAGLTAAVTLVDYQPRVRSLLESRLGPQAADATLAIAAATVYALTQSPAAVAVEFVRHLSQVAEAVAASNAWQVHEPALASEAECADTVPAPPRPHPLPAGAVERHAEKCARAQAVAAASAGVLARNLNTAATAAVVTAPKAGRNAREAFASSLGRGLAERFDVLPVRPRALRMLDRIDAVVVDPRVLVTDELRVGQFRDVAERDRAAVWQWAQDKLDEGALSAGWHTPDLGGAARNGRAHGKVLVRHAHDPLAQSLLGEIRRAGAHAVSLDLDELGDLRSSFDDLYPPDGGIDAALAGAVDALQRNDRTVAVLSVDSARALRAADLGVGLLSPHGGTPWHADLLAGDLEAVWRMLHAMPAARRASERGVELATSGSLLGALLMIPGVRGVGPGPVTAGAAAGLATGFMLARGVLLDPAPAPAPVEDWHAMTPDQVQRHLAVSERAQPQEVSPIGPAVVRRIGGSVRQQVSELATALRGELSDPLTPVLAVGSAASALLGSPVDAVLVGSVLTGNAVLAATQQVRAERLLRRLLAVQDPPARRVVGDGYQNVPAARLRPGDVIEVRAGEVVPADARIISAVDVEADEAALTGESLPVAKQVDATPGAVLAERHCMIHAATTLVTGTAVAVVTEVGAQTQARRAADIGRREGQAVGLQSQLRELTNRALPYSLAGGALVSGLGVLRKLPLRSAVASGVAVAVAAVPEGLPLVATLAQQASARRLTRAGALVRSPRSVEALGRVDVVCFDKTGTLSENRLRVSEVQPAGKSSREQVLDCAARATPPKNGDHHEHATDAAVAEAGRFDFSTIDGAVAYLPFRSGRKFSASVIGEVLSIKGAPEVVLAACGADAMADKVDEMARSGLRVIAVARRVLTAAQAERARAETDDFADLCREELELVGLLGLSDTPRSESAALLKSLRHQGIGVRLITGDHPVTAKAIAAELGMPVTADQVMSGEEWVAMPRRSQERAVAEKRVFARMSPEHKVQIVQTLERTGQVCAMVGDGANDAAAIRAATVGIGVASRGSDPARSSADVLLLDGRIGALVDALDEGRHLWRRVQAAVSVLLGGNAGEVVFSIIGSALTGRSPLNTRQLLLVNMMTDALPAAALAVSPATRSVDGAGHGPDQAALWRTVAIRGATTAGAATGAWLLAGFTLTPRRASTVALVALVSTQLAQTLIDSHSPLVVTTAAGSLLLLGALISTPGVSQLLGCTPLGPVGWTNALAAAGVATAAAAVAPRLVTRFQSSISTTPQRHNTAYSSRNGMANARVTTSVNGSALTTHTVRRSSVEKSKTT</sequence>
<feature type="domain" description="P-type ATPase A" evidence="9">
    <location>
        <begin position="697"/>
        <end position="804"/>
    </location>
</feature>
<dbReference type="Gene3D" id="3.40.1110.10">
    <property type="entry name" value="Calcium-transporting ATPase, cytoplasmic domain N"/>
    <property type="match status" value="2"/>
</dbReference>
<feature type="compositionally biased region" description="Polar residues" evidence="8">
    <location>
        <begin position="1411"/>
        <end position="1442"/>
    </location>
</feature>
<dbReference type="GO" id="GO:0005524">
    <property type="term" value="F:ATP binding"/>
    <property type="evidence" value="ECO:0007669"/>
    <property type="project" value="InterPro"/>
</dbReference>
<evidence type="ECO:0000256" key="2">
    <source>
        <dbReference type="ARBA" id="ARBA00022475"/>
    </source>
</evidence>
<dbReference type="EMBL" id="LGTW01000008">
    <property type="protein sequence ID" value="KWX23586.1"/>
    <property type="molecule type" value="Genomic_DNA"/>
</dbReference>
<dbReference type="Gene3D" id="1.20.1110.10">
    <property type="entry name" value="Calcium-transporting ATPase, transmembrane domain"/>
    <property type="match status" value="2"/>
</dbReference>
<dbReference type="SFLD" id="SFLDF00027">
    <property type="entry name" value="p-type_atpase"/>
    <property type="match status" value="1"/>
</dbReference>
<keyword evidence="2" id="KW-1003">Cell membrane</keyword>
<keyword evidence="4" id="KW-1278">Translocase</keyword>
<dbReference type="SUPFAM" id="SSF56784">
    <property type="entry name" value="HAD-like"/>
    <property type="match status" value="1"/>
</dbReference>
<comment type="caution">
    <text evidence="11">The sequence shown here is derived from an EMBL/GenBank/DDBJ whole genome shotgun (WGS) entry which is preliminary data.</text>
</comment>
<dbReference type="InterPro" id="IPR023214">
    <property type="entry name" value="HAD_sf"/>
</dbReference>
<reference evidence="11 12" key="1">
    <citation type="submission" date="2015-07" db="EMBL/GenBank/DDBJ databases">
        <title>A draft genome sequence of Mycobacterium wolinskyi.</title>
        <authorList>
            <person name="de Man T.J."/>
            <person name="Perry K.A."/>
            <person name="Coulliette A.D."/>
            <person name="Jensen B."/>
            <person name="Toney N.C."/>
            <person name="Limbago B.M."/>
            <person name="Noble-Wang J."/>
        </authorList>
    </citation>
    <scope>NUCLEOTIDE SEQUENCE [LARGE SCALE GENOMIC DNA]</scope>
    <source>
        <strain evidence="11 12">CDC_01</strain>
    </source>
</reference>
<dbReference type="Proteomes" id="UP000070612">
    <property type="component" value="Unassembled WGS sequence"/>
</dbReference>
<proteinExistence type="predicted"/>
<keyword evidence="6" id="KW-0472">Membrane</keyword>
<evidence type="ECO:0000256" key="7">
    <source>
        <dbReference type="ARBA" id="ARBA00049360"/>
    </source>
</evidence>
<comment type="catalytic activity">
    <reaction evidence="7">
        <text>ATP + H2O = ADP + phosphate + H(+)</text>
        <dbReference type="Rhea" id="RHEA:13065"/>
        <dbReference type="ChEBI" id="CHEBI:15377"/>
        <dbReference type="ChEBI" id="CHEBI:15378"/>
        <dbReference type="ChEBI" id="CHEBI:30616"/>
        <dbReference type="ChEBI" id="CHEBI:43474"/>
        <dbReference type="ChEBI" id="CHEBI:456216"/>
    </reaction>
</comment>
<dbReference type="Gene3D" id="3.40.50.1000">
    <property type="entry name" value="HAD superfamily/HAD-like"/>
    <property type="match status" value="2"/>
</dbReference>
<dbReference type="InterPro" id="IPR008250">
    <property type="entry name" value="ATPase_P-typ_transduc_dom_A_sf"/>
</dbReference>
<dbReference type="InterPro" id="IPR044492">
    <property type="entry name" value="P_typ_ATPase_HD_dom"/>
</dbReference>
<gene>
    <name evidence="11" type="ORF">AFM11_14125</name>
</gene>
<dbReference type="SUPFAM" id="SSF81665">
    <property type="entry name" value="Calcium ATPase, transmembrane domain M"/>
    <property type="match status" value="1"/>
</dbReference>
<evidence type="ECO:0000256" key="6">
    <source>
        <dbReference type="ARBA" id="ARBA00023136"/>
    </source>
</evidence>
<dbReference type="Gene3D" id="2.70.150.10">
    <property type="entry name" value="Calcium-transporting ATPase, cytoplasmic transduction domain A"/>
    <property type="match status" value="1"/>
</dbReference>
<evidence type="ECO:0000256" key="3">
    <source>
        <dbReference type="ARBA" id="ARBA00022692"/>
    </source>
</evidence>
<dbReference type="InterPro" id="IPR059000">
    <property type="entry name" value="ATPase_P-type_domA"/>
</dbReference>
<keyword evidence="3" id="KW-0812">Transmembrane</keyword>